<evidence type="ECO:0000313" key="3">
    <source>
        <dbReference type="EMBL" id="GGZ52469.1"/>
    </source>
</evidence>
<keyword evidence="2" id="KW-0472">Membrane</keyword>
<feature type="transmembrane region" description="Helical" evidence="2">
    <location>
        <begin position="46"/>
        <end position="67"/>
    </location>
</feature>
<evidence type="ECO:0008006" key="6">
    <source>
        <dbReference type="Google" id="ProtNLM"/>
    </source>
</evidence>
<evidence type="ECO:0000313" key="4">
    <source>
        <dbReference type="EMBL" id="QEU79178.1"/>
    </source>
</evidence>
<dbReference type="RefSeq" id="WP_150518238.1">
    <property type="nucleotide sequence ID" value="NZ_BMVX01000003.1"/>
</dbReference>
<proteinExistence type="predicted"/>
<dbReference type="OrthoDB" id="4335221at2"/>
<sequence length="268" mass="27287">MAPAGGARWDPRTQRWVEDEAPPADPAWYPPGDGDGRGAAARWRPLLLVAVAAAVVGGAAVAGWAALGPDDPKAPAAPPAAGTPGPSGPAADDPRQDATAGADPAPDTGGATPTGPAQSPSAPDGHTVVLDEDGFSVAVPTGWERSAQETGSGAFYRAPGDRSALLQVFRVTEPATVGACDLLRVSSQALDDATPAYREVGVERLSDTSCELVYEYDSAEANGRRHGIERIVVAPGGGRWALLAAGPATDTATVRARLTAAVDSFRPR</sequence>
<dbReference type="Proteomes" id="UP000326831">
    <property type="component" value="Chromosome"/>
</dbReference>
<dbReference type="Proteomes" id="UP000634660">
    <property type="component" value="Unassembled WGS sequence"/>
</dbReference>
<evidence type="ECO:0000256" key="1">
    <source>
        <dbReference type="SAM" id="MobiDB-lite"/>
    </source>
</evidence>
<keyword evidence="2" id="KW-0812">Transmembrane</keyword>
<name>A0A5P2UJD3_9ACTN</name>
<reference evidence="4 5" key="2">
    <citation type="submission" date="2017-09" db="EMBL/GenBank/DDBJ databases">
        <authorList>
            <person name="Lee N."/>
            <person name="Cho B.-K."/>
        </authorList>
    </citation>
    <scope>NUCLEOTIDE SEQUENCE [LARGE SCALE GENOMIC DNA]</scope>
    <source>
        <strain evidence="4 5">ATCC 27467</strain>
    </source>
</reference>
<dbReference type="KEGG" id="ssub:CP968_13420"/>
<evidence type="ECO:0000313" key="5">
    <source>
        <dbReference type="Proteomes" id="UP000326831"/>
    </source>
</evidence>
<feature type="region of interest" description="Disordered" evidence="1">
    <location>
        <begin position="1"/>
        <end position="39"/>
    </location>
</feature>
<keyword evidence="5" id="KW-1185">Reference proteome</keyword>
<feature type="compositionally biased region" description="Basic and acidic residues" evidence="1">
    <location>
        <begin position="9"/>
        <end position="18"/>
    </location>
</feature>
<evidence type="ECO:0000256" key="2">
    <source>
        <dbReference type="SAM" id="Phobius"/>
    </source>
</evidence>
<accession>A0A5P2UJD3</accession>
<dbReference type="AlphaFoldDB" id="A0A5P2UJD3"/>
<dbReference type="EMBL" id="BMVX01000003">
    <property type="protein sequence ID" value="GGZ52469.1"/>
    <property type="molecule type" value="Genomic_DNA"/>
</dbReference>
<feature type="compositionally biased region" description="Low complexity" evidence="1">
    <location>
        <begin position="79"/>
        <end position="117"/>
    </location>
</feature>
<feature type="region of interest" description="Disordered" evidence="1">
    <location>
        <begin position="72"/>
        <end position="128"/>
    </location>
</feature>
<protein>
    <recommendedName>
        <fullName evidence="6">Serine/arginine repetitive matrix protein 2</fullName>
    </recommendedName>
</protein>
<gene>
    <name evidence="4" type="ORF">CP968_13420</name>
    <name evidence="3" type="ORF">GCM10010371_09900</name>
</gene>
<keyword evidence="2" id="KW-1133">Transmembrane helix</keyword>
<reference evidence="3" key="1">
    <citation type="journal article" date="2014" name="Int. J. Syst. Evol. Microbiol.">
        <title>Complete genome sequence of Corynebacterium casei LMG S-19264T (=DSM 44701T), isolated from a smear-ripened cheese.</title>
        <authorList>
            <consortium name="US DOE Joint Genome Institute (JGI-PGF)"/>
            <person name="Walter F."/>
            <person name="Albersmeier A."/>
            <person name="Kalinowski J."/>
            <person name="Ruckert C."/>
        </authorList>
    </citation>
    <scope>NUCLEOTIDE SEQUENCE</scope>
    <source>
        <strain evidence="3">JCM 4834</strain>
    </source>
</reference>
<dbReference type="EMBL" id="CP023701">
    <property type="protein sequence ID" value="QEU79178.1"/>
    <property type="molecule type" value="Genomic_DNA"/>
</dbReference>
<reference evidence="3" key="3">
    <citation type="submission" date="2020-09" db="EMBL/GenBank/DDBJ databases">
        <authorList>
            <person name="Sun Q."/>
            <person name="Ohkuma M."/>
        </authorList>
    </citation>
    <scope>NUCLEOTIDE SEQUENCE</scope>
    <source>
        <strain evidence="3">JCM 4834</strain>
    </source>
</reference>
<organism evidence="4 5">
    <name type="scientific">Streptomyces subrutilus</name>
    <dbReference type="NCBI Taxonomy" id="36818"/>
    <lineage>
        <taxon>Bacteria</taxon>
        <taxon>Bacillati</taxon>
        <taxon>Actinomycetota</taxon>
        <taxon>Actinomycetes</taxon>
        <taxon>Kitasatosporales</taxon>
        <taxon>Streptomycetaceae</taxon>
        <taxon>Streptomyces</taxon>
    </lineage>
</organism>